<dbReference type="SUPFAM" id="SSF53254">
    <property type="entry name" value="Phosphoglycerate mutase-like"/>
    <property type="match status" value="1"/>
</dbReference>
<dbReference type="PANTHER" id="PTHR48100:SF1">
    <property type="entry name" value="HISTIDINE PHOSPHATASE FAMILY PROTEIN-RELATED"/>
    <property type="match status" value="1"/>
</dbReference>
<proteinExistence type="predicted"/>
<dbReference type="eggNOG" id="COG0406">
    <property type="taxonomic scope" value="Bacteria"/>
</dbReference>
<protein>
    <submittedName>
        <fullName evidence="1">Phosphoglycerate/bisphosphoglycerate mutase</fullName>
    </submittedName>
</protein>
<dbReference type="Gene3D" id="3.40.50.1240">
    <property type="entry name" value="Phosphoglycerate mutase-like"/>
    <property type="match status" value="1"/>
</dbReference>
<dbReference type="AlphaFoldDB" id="F1Z393"/>
<keyword evidence="2" id="KW-1185">Reference proteome</keyword>
<organism evidence="1 2">
    <name type="scientific">Novosphingobium nitrogenifigens DSM 19370</name>
    <dbReference type="NCBI Taxonomy" id="983920"/>
    <lineage>
        <taxon>Bacteria</taxon>
        <taxon>Pseudomonadati</taxon>
        <taxon>Pseudomonadota</taxon>
        <taxon>Alphaproteobacteria</taxon>
        <taxon>Sphingomonadales</taxon>
        <taxon>Sphingomonadaceae</taxon>
        <taxon>Novosphingobium</taxon>
    </lineage>
</organism>
<dbReference type="SMART" id="SM00855">
    <property type="entry name" value="PGAM"/>
    <property type="match status" value="1"/>
</dbReference>
<accession>F1Z393</accession>
<sequence>MSGFRLHLLRHGAPVIPGLMLGRTDMASTPEGIALCVRRAREAAFETVLASDLIRASAAAEAIAAPRGLVPTISPRWRELDFGLWDGVAPAEIDADALQRFRDDPDRAPPPNGECWSDLVARVSAGITALAPRDTLIVTHGGTIRAALATLCGFDMHQVWAFDLPYAALVSLRVWPGSAPFAQITGIET</sequence>
<dbReference type="InterPro" id="IPR013078">
    <property type="entry name" value="His_Pase_superF_clade-1"/>
</dbReference>
<comment type="caution">
    <text evidence="1">The sequence shown here is derived from an EMBL/GenBank/DDBJ whole genome shotgun (WGS) entry which is preliminary data.</text>
</comment>
<gene>
    <name evidence="1" type="ORF">Y88_3424</name>
</gene>
<dbReference type="Pfam" id="PF00300">
    <property type="entry name" value="His_Phos_1"/>
    <property type="match status" value="1"/>
</dbReference>
<dbReference type="PANTHER" id="PTHR48100">
    <property type="entry name" value="BROAD-SPECIFICITY PHOSPHATASE YOR283W-RELATED"/>
    <property type="match status" value="1"/>
</dbReference>
<reference evidence="1 2" key="1">
    <citation type="journal article" date="2012" name="J. Bacteriol.">
        <title>Draft Genome Sequence of Novosphingobium nitrogenifigens Y88T.</title>
        <authorList>
            <person name="Strabala T.J."/>
            <person name="Macdonald L."/>
            <person name="Liu V."/>
            <person name="Smit A.M."/>
        </authorList>
    </citation>
    <scope>NUCLEOTIDE SEQUENCE [LARGE SCALE GENOMIC DNA]</scope>
    <source>
        <strain evidence="1 2">DSM 19370</strain>
    </source>
</reference>
<dbReference type="RefSeq" id="WP_008071983.1">
    <property type="nucleotide sequence ID" value="NZ_AQWK01000014.1"/>
</dbReference>
<dbReference type="InParanoid" id="F1Z393"/>
<dbReference type="HOGENOM" id="CLU_033323_9_5_5"/>
<dbReference type="InterPro" id="IPR029033">
    <property type="entry name" value="His_PPase_superfam"/>
</dbReference>
<dbReference type="STRING" id="983920.Y88_3424"/>
<dbReference type="OrthoDB" id="5449373at2"/>
<dbReference type="GO" id="GO:0005737">
    <property type="term" value="C:cytoplasm"/>
    <property type="evidence" value="ECO:0007669"/>
    <property type="project" value="TreeGrafter"/>
</dbReference>
<dbReference type="FunCoup" id="F1Z393">
    <property type="interactions" value="434"/>
</dbReference>
<dbReference type="EMBL" id="AEWJ01000002">
    <property type="protein sequence ID" value="EGD60920.1"/>
    <property type="molecule type" value="Genomic_DNA"/>
</dbReference>
<dbReference type="GO" id="GO:0016791">
    <property type="term" value="F:phosphatase activity"/>
    <property type="evidence" value="ECO:0007669"/>
    <property type="project" value="TreeGrafter"/>
</dbReference>
<dbReference type="Proteomes" id="UP000004728">
    <property type="component" value="Unassembled WGS sequence"/>
</dbReference>
<name>F1Z393_9SPHN</name>
<evidence type="ECO:0000313" key="1">
    <source>
        <dbReference type="EMBL" id="EGD60920.1"/>
    </source>
</evidence>
<dbReference type="InterPro" id="IPR050275">
    <property type="entry name" value="PGM_Phosphatase"/>
</dbReference>
<dbReference type="CDD" id="cd07067">
    <property type="entry name" value="HP_PGM_like"/>
    <property type="match status" value="1"/>
</dbReference>
<evidence type="ECO:0000313" key="2">
    <source>
        <dbReference type="Proteomes" id="UP000004728"/>
    </source>
</evidence>